<dbReference type="AlphaFoldDB" id="A0A9D1RVY2"/>
<evidence type="ECO:0000313" key="10">
    <source>
        <dbReference type="Proteomes" id="UP000824192"/>
    </source>
</evidence>
<dbReference type="Pfam" id="PF00005">
    <property type="entry name" value="ABC_tran"/>
    <property type="match status" value="1"/>
</dbReference>
<reference evidence="9" key="2">
    <citation type="submission" date="2021-04" db="EMBL/GenBank/DDBJ databases">
        <authorList>
            <person name="Gilroy R."/>
        </authorList>
    </citation>
    <scope>NUCLEOTIDE SEQUENCE</scope>
    <source>
        <strain evidence="9">ChiGjej6B6-1540</strain>
    </source>
</reference>
<dbReference type="Gene3D" id="3.40.50.300">
    <property type="entry name" value="P-loop containing nucleotide triphosphate hydrolases"/>
    <property type="match status" value="1"/>
</dbReference>
<dbReference type="PANTHER" id="PTHR43297:SF2">
    <property type="entry name" value="DIPEPTIDE TRANSPORT ATP-BINDING PROTEIN DPPD"/>
    <property type="match status" value="1"/>
</dbReference>
<dbReference type="SMART" id="SM00382">
    <property type="entry name" value="AAA"/>
    <property type="match status" value="1"/>
</dbReference>
<dbReference type="GO" id="GO:0005524">
    <property type="term" value="F:ATP binding"/>
    <property type="evidence" value="ECO:0007669"/>
    <property type="project" value="UniProtKB-KW"/>
</dbReference>
<evidence type="ECO:0000259" key="8">
    <source>
        <dbReference type="PROSITE" id="PS50893"/>
    </source>
</evidence>
<dbReference type="FunFam" id="3.40.50.300:FF:000016">
    <property type="entry name" value="Oligopeptide ABC transporter ATP-binding component"/>
    <property type="match status" value="1"/>
</dbReference>
<gene>
    <name evidence="9" type="ORF">H9868_06980</name>
</gene>
<evidence type="ECO:0000256" key="1">
    <source>
        <dbReference type="ARBA" id="ARBA00004202"/>
    </source>
</evidence>
<keyword evidence="4" id="KW-1003">Cell membrane</keyword>
<dbReference type="Proteomes" id="UP000824192">
    <property type="component" value="Unassembled WGS sequence"/>
</dbReference>
<dbReference type="InterPro" id="IPR003593">
    <property type="entry name" value="AAA+_ATPase"/>
</dbReference>
<comment type="caution">
    <text evidence="9">The sequence shown here is derived from an EMBL/GenBank/DDBJ whole genome shotgun (WGS) entry which is preliminary data.</text>
</comment>
<proteinExistence type="inferred from homology"/>
<dbReference type="NCBIfam" id="TIGR01727">
    <property type="entry name" value="oligo_HPY"/>
    <property type="match status" value="1"/>
</dbReference>
<dbReference type="InterPro" id="IPR027417">
    <property type="entry name" value="P-loop_NTPase"/>
</dbReference>
<evidence type="ECO:0000313" key="9">
    <source>
        <dbReference type="EMBL" id="HIW94268.1"/>
    </source>
</evidence>
<evidence type="ECO:0000256" key="6">
    <source>
        <dbReference type="ARBA" id="ARBA00022840"/>
    </source>
</evidence>
<keyword evidence="5" id="KW-0547">Nucleotide-binding</keyword>
<sequence length="347" mass="38839">MAEDIILSVHDLDVKFTLRGQILHAIRGISLDVYRGESLAIVGESGSGKSVFTKTFMGLLDANGSITGGSIRYQDKELTQFKSDKDWRTIRGREIAMVMQDPMTSLNPLKTIGAQIEEAVVLHQGLKGQQAKEAVLRVLEEVGIDDPKRRYNQYPHEFSGGMRQRVVIAIAVACRPKILICDEPTTALDVTIQAQILQLIRELQKKYDLTTIYITHDLGVVANVADRIAVMYAGDIVEIGQCEEVFYDPRHPYTWALLSSLPQLGVKGEPLYSIAGTPPNLFQEVKGDAFAPRNPQALKIDFVERPPYFDVTPTHRARTWLLDPRAPKVEPPEHIRHLREQGVKGHV</sequence>
<dbReference type="InterPro" id="IPR017871">
    <property type="entry name" value="ABC_transporter-like_CS"/>
</dbReference>
<keyword evidence="3" id="KW-0813">Transport</keyword>
<dbReference type="GO" id="GO:0015833">
    <property type="term" value="P:peptide transport"/>
    <property type="evidence" value="ECO:0007669"/>
    <property type="project" value="InterPro"/>
</dbReference>
<organism evidence="9 10">
    <name type="scientific">Candidatus Flavonifractor merdipullorum</name>
    <dbReference type="NCBI Taxonomy" id="2838590"/>
    <lineage>
        <taxon>Bacteria</taxon>
        <taxon>Bacillati</taxon>
        <taxon>Bacillota</taxon>
        <taxon>Clostridia</taxon>
        <taxon>Eubacteriales</taxon>
        <taxon>Oscillospiraceae</taxon>
        <taxon>Flavonifractor</taxon>
    </lineage>
</organism>
<evidence type="ECO:0000256" key="4">
    <source>
        <dbReference type="ARBA" id="ARBA00022475"/>
    </source>
</evidence>
<protein>
    <submittedName>
        <fullName evidence="9">ABC transporter ATP-binding protein</fullName>
    </submittedName>
</protein>
<comment type="subcellular location">
    <subcellularLocation>
        <location evidence="1">Cell membrane</location>
        <topology evidence="1">Peripheral membrane protein</topology>
    </subcellularLocation>
</comment>
<keyword evidence="6 9" id="KW-0067">ATP-binding</keyword>
<evidence type="ECO:0000256" key="2">
    <source>
        <dbReference type="ARBA" id="ARBA00005417"/>
    </source>
</evidence>
<dbReference type="InterPro" id="IPR003439">
    <property type="entry name" value="ABC_transporter-like_ATP-bd"/>
</dbReference>
<dbReference type="Pfam" id="PF08352">
    <property type="entry name" value="oligo_HPY"/>
    <property type="match status" value="1"/>
</dbReference>
<evidence type="ECO:0000256" key="3">
    <source>
        <dbReference type="ARBA" id="ARBA00022448"/>
    </source>
</evidence>
<comment type="similarity">
    <text evidence="2">Belongs to the ABC transporter superfamily.</text>
</comment>
<dbReference type="CDD" id="cd03257">
    <property type="entry name" value="ABC_NikE_OppD_transporters"/>
    <property type="match status" value="1"/>
</dbReference>
<dbReference type="InterPro" id="IPR050388">
    <property type="entry name" value="ABC_Ni/Peptide_Import"/>
</dbReference>
<reference evidence="9" key="1">
    <citation type="journal article" date="2021" name="PeerJ">
        <title>Extensive microbial diversity within the chicken gut microbiome revealed by metagenomics and culture.</title>
        <authorList>
            <person name="Gilroy R."/>
            <person name="Ravi A."/>
            <person name="Getino M."/>
            <person name="Pursley I."/>
            <person name="Horton D.L."/>
            <person name="Alikhan N.F."/>
            <person name="Baker D."/>
            <person name="Gharbi K."/>
            <person name="Hall N."/>
            <person name="Watson M."/>
            <person name="Adriaenssens E.M."/>
            <person name="Foster-Nyarko E."/>
            <person name="Jarju S."/>
            <person name="Secka A."/>
            <person name="Antonio M."/>
            <person name="Oren A."/>
            <person name="Chaudhuri R.R."/>
            <person name="La Ragione R."/>
            <person name="Hildebrand F."/>
            <person name="Pallen M.J."/>
        </authorList>
    </citation>
    <scope>NUCLEOTIDE SEQUENCE</scope>
    <source>
        <strain evidence="9">ChiGjej6B6-1540</strain>
    </source>
</reference>
<keyword evidence="7" id="KW-0472">Membrane</keyword>
<evidence type="ECO:0000256" key="5">
    <source>
        <dbReference type="ARBA" id="ARBA00022741"/>
    </source>
</evidence>
<evidence type="ECO:0000256" key="7">
    <source>
        <dbReference type="ARBA" id="ARBA00023136"/>
    </source>
</evidence>
<dbReference type="GO" id="GO:0005886">
    <property type="term" value="C:plasma membrane"/>
    <property type="evidence" value="ECO:0007669"/>
    <property type="project" value="UniProtKB-SubCell"/>
</dbReference>
<feature type="domain" description="ABC transporter" evidence="8">
    <location>
        <begin position="9"/>
        <end position="258"/>
    </location>
</feature>
<accession>A0A9D1RVY2</accession>
<dbReference type="PANTHER" id="PTHR43297">
    <property type="entry name" value="OLIGOPEPTIDE TRANSPORT ATP-BINDING PROTEIN APPD"/>
    <property type="match status" value="1"/>
</dbReference>
<dbReference type="SUPFAM" id="SSF52540">
    <property type="entry name" value="P-loop containing nucleoside triphosphate hydrolases"/>
    <property type="match status" value="1"/>
</dbReference>
<dbReference type="PROSITE" id="PS00211">
    <property type="entry name" value="ABC_TRANSPORTER_1"/>
    <property type="match status" value="1"/>
</dbReference>
<dbReference type="GO" id="GO:0016887">
    <property type="term" value="F:ATP hydrolysis activity"/>
    <property type="evidence" value="ECO:0007669"/>
    <property type="project" value="InterPro"/>
</dbReference>
<dbReference type="InterPro" id="IPR013563">
    <property type="entry name" value="Oligopep_ABC_C"/>
</dbReference>
<dbReference type="EMBL" id="DXGA01000148">
    <property type="protein sequence ID" value="HIW94268.1"/>
    <property type="molecule type" value="Genomic_DNA"/>
</dbReference>
<name>A0A9D1RVY2_9FIRM</name>
<dbReference type="PROSITE" id="PS50893">
    <property type="entry name" value="ABC_TRANSPORTER_2"/>
    <property type="match status" value="1"/>
</dbReference>